<keyword evidence="2" id="KW-0378">Hydrolase</keyword>
<dbReference type="SMART" id="SM00849">
    <property type="entry name" value="Lactamase_B"/>
    <property type="match status" value="1"/>
</dbReference>
<dbReference type="Gene3D" id="3.60.15.10">
    <property type="entry name" value="Ribonuclease Z/Hydroxyacylglutathione hydrolase-like"/>
    <property type="match status" value="1"/>
</dbReference>
<name>A0A6M6JHM9_9PSEU</name>
<dbReference type="CDD" id="cd07739">
    <property type="entry name" value="metallo-hydrolase-like_MBL-fold"/>
    <property type="match status" value="1"/>
</dbReference>
<dbReference type="Proteomes" id="UP000505377">
    <property type="component" value="Chromosome"/>
</dbReference>
<evidence type="ECO:0000313" key="3">
    <source>
        <dbReference type="Proteomes" id="UP000505377"/>
    </source>
</evidence>
<dbReference type="GO" id="GO:0016787">
    <property type="term" value="F:hydrolase activity"/>
    <property type="evidence" value="ECO:0007669"/>
    <property type="project" value="UniProtKB-KW"/>
</dbReference>
<evidence type="ECO:0000313" key="2">
    <source>
        <dbReference type="EMBL" id="QJY47548.1"/>
    </source>
</evidence>
<sequence>MTTLSYAVHVTPGIPTAIPDLPPDLDRRWWSPISATLVSGERDAVLVDAFLTVEQATELAAWVAASGKDLTTIYITHGHGDHWFGLATLLDRFPTARAVATPRTVAHAEGQGAPEFVESFWRTRFPGQVPDRLVLPEPLDGDVIELEGEELRIVDLGHTDTDDTTALHVPSLGLVVAGDAAYDDVHLYLAESPAVGRKAWLAALDVLEDLRPTAVVAGHKRAGLPDDPAVIDRTRRYILDFEELLAAGPTTEELYRGLLERHPGRVNPGAAWGSARSATG</sequence>
<dbReference type="PANTHER" id="PTHR42951:SF14">
    <property type="entry name" value="METALLO-BETA-LACTAMASE SUPERFAMILY PROTEIN"/>
    <property type="match status" value="1"/>
</dbReference>
<dbReference type="InterPro" id="IPR001279">
    <property type="entry name" value="Metallo-B-lactamas"/>
</dbReference>
<dbReference type="EMBL" id="CP053564">
    <property type="protein sequence ID" value="QJY47548.1"/>
    <property type="molecule type" value="Genomic_DNA"/>
</dbReference>
<dbReference type="Pfam" id="PF00753">
    <property type="entry name" value="Lactamase_B"/>
    <property type="match status" value="1"/>
</dbReference>
<gene>
    <name evidence="2" type="ORF">HOP40_18460</name>
</gene>
<proteinExistence type="predicted"/>
<dbReference type="SUPFAM" id="SSF56281">
    <property type="entry name" value="Metallo-hydrolase/oxidoreductase"/>
    <property type="match status" value="1"/>
</dbReference>
<organism evidence="2 3">
    <name type="scientific">Pseudonocardia broussonetiae</name>
    <dbReference type="NCBI Taxonomy" id="2736640"/>
    <lineage>
        <taxon>Bacteria</taxon>
        <taxon>Bacillati</taxon>
        <taxon>Actinomycetota</taxon>
        <taxon>Actinomycetes</taxon>
        <taxon>Pseudonocardiales</taxon>
        <taxon>Pseudonocardiaceae</taxon>
        <taxon>Pseudonocardia</taxon>
    </lineage>
</organism>
<protein>
    <submittedName>
        <fullName evidence="2">MBL fold metallo-hydrolase</fullName>
    </submittedName>
</protein>
<dbReference type="RefSeq" id="WP_172160259.1">
    <property type="nucleotide sequence ID" value="NZ_CP053564.1"/>
</dbReference>
<reference evidence="2 3" key="1">
    <citation type="submission" date="2020-05" db="EMBL/GenBank/DDBJ databases">
        <authorList>
            <person name="Mo P."/>
        </authorList>
    </citation>
    <scope>NUCLEOTIDE SEQUENCE [LARGE SCALE GENOMIC DNA]</scope>
    <source>
        <strain evidence="2 3">Gen01</strain>
    </source>
</reference>
<evidence type="ECO:0000259" key="1">
    <source>
        <dbReference type="SMART" id="SM00849"/>
    </source>
</evidence>
<dbReference type="InterPro" id="IPR050855">
    <property type="entry name" value="NDM-1-like"/>
</dbReference>
<dbReference type="AlphaFoldDB" id="A0A6M6JHM9"/>
<accession>A0A6M6JHM9</accession>
<keyword evidence="3" id="KW-1185">Reference proteome</keyword>
<dbReference type="KEGG" id="pbro:HOP40_18460"/>
<dbReference type="InterPro" id="IPR036866">
    <property type="entry name" value="RibonucZ/Hydroxyglut_hydro"/>
</dbReference>
<dbReference type="PANTHER" id="PTHR42951">
    <property type="entry name" value="METALLO-BETA-LACTAMASE DOMAIN-CONTAINING"/>
    <property type="match status" value="1"/>
</dbReference>
<feature type="domain" description="Metallo-beta-lactamase" evidence="1">
    <location>
        <begin position="32"/>
        <end position="219"/>
    </location>
</feature>